<dbReference type="EMBL" id="JAXCGZ010003978">
    <property type="protein sequence ID" value="KAK7082543.1"/>
    <property type="molecule type" value="Genomic_DNA"/>
</dbReference>
<protein>
    <submittedName>
        <fullName evidence="2">Uncharacterized protein</fullName>
    </submittedName>
</protein>
<feature type="chain" id="PRO_5042875737" evidence="1">
    <location>
        <begin position="29"/>
        <end position="94"/>
    </location>
</feature>
<evidence type="ECO:0000256" key="1">
    <source>
        <dbReference type="SAM" id="SignalP"/>
    </source>
</evidence>
<sequence length="94" mass="10760">MKFTQRLVVSALFLVFLETSFQIPPVLATLQFHRLKHAKLRSIFSDNQFLYNFFNQLLVDDGRSVFGGVTPIPVNESRKSNFRNVSKSPESSPL</sequence>
<keyword evidence="3" id="KW-1185">Reference proteome</keyword>
<organism evidence="2 3">
    <name type="scientific">Halocaridina rubra</name>
    <name type="common">Hawaiian red shrimp</name>
    <dbReference type="NCBI Taxonomy" id="373956"/>
    <lineage>
        <taxon>Eukaryota</taxon>
        <taxon>Metazoa</taxon>
        <taxon>Ecdysozoa</taxon>
        <taxon>Arthropoda</taxon>
        <taxon>Crustacea</taxon>
        <taxon>Multicrustacea</taxon>
        <taxon>Malacostraca</taxon>
        <taxon>Eumalacostraca</taxon>
        <taxon>Eucarida</taxon>
        <taxon>Decapoda</taxon>
        <taxon>Pleocyemata</taxon>
        <taxon>Caridea</taxon>
        <taxon>Atyoidea</taxon>
        <taxon>Atyidae</taxon>
        <taxon>Halocaridina</taxon>
    </lineage>
</organism>
<proteinExistence type="predicted"/>
<evidence type="ECO:0000313" key="2">
    <source>
        <dbReference type="EMBL" id="KAK7082543.1"/>
    </source>
</evidence>
<dbReference type="Proteomes" id="UP001381693">
    <property type="component" value="Unassembled WGS sequence"/>
</dbReference>
<comment type="caution">
    <text evidence="2">The sequence shown here is derived from an EMBL/GenBank/DDBJ whole genome shotgun (WGS) entry which is preliminary data.</text>
</comment>
<reference evidence="2 3" key="1">
    <citation type="submission" date="2023-11" db="EMBL/GenBank/DDBJ databases">
        <title>Halocaridina rubra genome assembly.</title>
        <authorList>
            <person name="Smith C."/>
        </authorList>
    </citation>
    <scope>NUCLEOTIDE SEQUENCE [LARGE SCALE GENOMIC DNA]</scope>
    <source>
        <strain evidence="2">EP-1</strain>
        <tissue evidence="2">Whole</tissue>
    </source>
</reference>
<accession>A0AAN8XMA3</accession>
<feature type="signal peptide" evidence="1">
    <location>
        <begin position="1"/>
        <end position="28"/>
    </location>
</feature>
<dbReference type="AlphaFoldDB" id="A0AAN8XMA3"/>
<name>A0AAN8XMA3_HALRR</name>
<keyword evidence="1" id="KW-0732">Signal</keyword>
<evidence type="ECO:0000313" key="3">
    <source>
        <dbReference type="Proteomes" id="UP001381693"/>
    </source>
</evidence>
<gene>
    <name evidence="2" type="ORF">SK128_019142</name>
</gene>